<dbReference type="eggNOG" id="KOG4510">
    <property type="taxonomic scope" value="Eukaryota"/>
</dbReference>
<feature type="transmembrane region" description="Helical" evidence="5">
    <location>
        <begin position="202"/>
        <end position="221"/>
    </location>
</feature>
<evidence type="ECO:0000256" key="1">
    <source>
        <dbReference type="ARBA" id="ARBA00004141"/>
    </source>
</evidence>
<feature type="transmembrane region" description="Helical" evidence="5">
    <location>
        <begin position="140"/>
        <end position="161"/>
    </location>
</feature>
<evidence type="ECO:0000256" key="5">
    <source>
        <dbReference type="SAM" id="Phobius"/>
    </source>
</evidence>
<feature type="domain" description="EamA" evidence="6">
    <location>
        <begin position="203"/>
        <end position="335"/>
    </location>
</feature>
<dbReference type="PANTHER" id="PTHR22911">
    <property type="entry name" value="ACYL-MALONYL CONDENSING ENZYME-RELATED"/>
    <property type="match status" value="1"/>
</dbReference>
<dbReference type="OrthoDB" id="306876at2759"/>
<dbReference type="OMA" id="ITVTHIG"/>
<keyword evidence="8" id="KW-1185">Reference proteome</keyword>
<feature type="transmembrane region" description="Helical" evidence="5">
    <location>
        <begin position="316"/>
        <end position="336"/>
    </location>
</feature>
<keyword evidence="4 5" id="KW-0472">Membrane</keyword>
<dbReference type="RefSeq" id="XP_008610298.1">
    <property type="nucleotide sequence ID" value="XM_008612076.1"/>
</dbReference>
<gene>
    <name evidence="7" type="ORF">SDRG_06304</name>
</gene>
<dbReference type="InterPro" id="IPR037185">
    <property type="entry name" value="EmrE-like"/>
</dbReference>
<feature type="transmembrane region" description="Helical" evidence="5">
    <location>
        <begin position="168"/>
        <end position="190"/>
    </location>
</feature>
<comment type="subcellular location">
    <subcellularLocation>
        <location evidence="1">Membrane</location>
        <topology evidence="1">Multi-pass membrane protein</topology>
    </subcellularLocation>
</comment>
<feature type="transmembrane region" description="Helical" evidence="5">
    <location>
        <begin position="233"/>
        <end position="258"/>
    </location>
</feature>
<dbReference type="GeneID" id="19947031"/>
<keyword evidence="2 5" id="KW-0812">Transmembrane</keyword>
<proteinExistence type="predicted"/>
<protein>
    <recommendedName>
        <fullName evidence="6">EamA domain-containing protein</fullName>
    </recommendedName>
</protein>
<dbReference type="Pfam" id="PF00892">
    <property type="entry name" value="EamA"/>
    <property type="match status" value="2"/>
</dbReference>
<evidence type="ECO:0000313" key="8">
    <source>
        <dbReference type="Proteomes" id="UP000030762"/>
    </source>
</evidence>
<organism evidence="7 8">
    <name type="scientific">Saprolegnia diclina (strain VS20)</name>
    <dbReference type="NCBI Taxonomy" id="1156394"/>
    <lineage>
        <taxon>Eukaryota</taxon>
        <taxon>Sar</taxon>
        <taxon>Stramenopiles</taxon>
        <taxon>Oomycota</taxon>
        <taxon>Saprolegniomycetes</taxon>
        <taxon>Saprolegniales</taxon>
        <taxon>Saprolegniaceae</taxon>
        <taxon>Saprolegnia</taxon>
    </lineage>
</organism>
<reference evidence="7 8" key="1">
    <citation type="submission" date="2012-04" db="EMBL/GenBank/DDBJ databases">
        <title>The Genome Sequence of Saprolegnia declina VS20.</title>
        <authorList>
            <consortium name="The Broad Institute Genome Sequencing Platform"/>
            <person name="Russ C."/>
            <person name="Nusbaum C."/>
            <person name="Tyler B."/>
            <person name="van West P."/>
            <person name="Dieguez-Uribeondo J."/>
            <person name="de Bruijn I."/>
            <person name="Tripathy S."/>
            <person name="Jiang R."/>
            <person name="Young S.K."/>
            <person name="Zeng Q."/>
            <person name="Gargeya S."/>
            <person name="Fitzgerald M."/>
            <person name="Haas B."/>
            <person name="Abouelleil A."/>
            <person name="Alvarado L."/>
            <person name="Arachchi H.M."/>
            <person name="Berlin A."/>
            <person name="Chapman S.B."/>
            <person name="Goldberg J."/>
            <person name="Griggs A."/>
            <person name="Gujja S."/>
            <person name="Hansen M."/>
            <person name="Howarth C."/>
            <person name="Imamovic A."/>
            <person name="Larimer J."/>
            <person name="McCowen C."/>
            <person name="Montmayeur A."/>
            <person name="Murphy C."/>
            <person name="Neiman D."/>
            <person name="Pearson M."/>
            <person name="Priest M."/>
            <person name="Roberts A."/>
            <person name="Saif S."/>
            <person name="Shea T."/>
            <person name="Sisk P."/>
            <person name="Sykes S."/>
            <person name="Wortman J."/>
            <person name="Nusbaum C."/>
            <person name="Birren B."/>
        </authorList>
    </citation>
    <scope>NUCLEOTIDE SEQUENCE [LARGE SCALE GENOMIC DNA]</scope>
    <source>
        <strain evidence="7 8">VS20</strain>
    </source>
</reference>
<feature type="transmembrane region" description="Helical" evidence="5">
    <location>
        <begin position="50"/>
        <end position="70"/>
    </location>
</feature>
<feature type="transmembrane region" description="Helical" evidence="5">
    <location>
        <begin position="290"/>
        <end position="310"/>
    </location>
</feature>
<evidence type="ECO:0000259" key="6">
    <source>
        <dbReference type="Pfam" id="PF00892"/>
    </source>
</evidence>
<dbReference type="EMBL" id="JH767148">
    <property type="protein sequence ID" value="EQC36192.1"/>
    <property type="molecule type" value="Genomic_DNA"/>
</dbReference>
<feature type="transmembrane region" description="Helical" evidence="5">
    <location>
        <begin position="264"/>
        <end position="281"/>
    </location>
</feature>
<dbReference type="SUPFAM" id="SSF103481">
    <property type="entry name" value="Multidrug resistance efflux transporter EmrE"/>
    <property type="match status" value="2"/>
</dbReference>
<evidence type="ECO:0000256" key="2">
    <source>
        <dbReference type="ARBA" id="ARBA00022692"/>
    </source>
</evidence>
<dbReference type="Proteomes" id="UP000030762">
    <property type="component" value="Unassembled WGS sequence"/>
</dbReference>
<dbReference type="InterPro" id="IPR000620">
    <property type="entry name" value="EamA_dom"/>
</dbReference>
<sequence length="341" mass="36933">MPTSAIVHPDTDAEPLLLATDGIQQESKPLRVLRRLAKRRQALRERYGKFFGFGMIIGGNVALSLMSVLIKFSSRFLYADEIVFWRSSTALVMNVAVQLYLQIPILAVDPALMKLLSIRVAIGYTAMTMSFYAYSKMVLSEASVIIFTAPIITCVLSVCLLGEKIDVVGVLCVLVSFAGVICVARPAFVFGIHATSSEAPPLAMLCAVLTAVCVGLINIIIRMLQSMNTWTLVTYFLLTCTLGSLTKIALFGTGLYVPQTTDEAGIVLAIGFFGCIGQLMITKGLQIEKAGIASVLQYLNLLCVMLWDVTLLGEALHMWSILGASIICLSASVIAYRKAKA</sequence>
<evidence type="ECO:0000256" key="4">
    <source>
        <dbReference type="ARBA" id="ARBA00023136"/>
    </source>
</evidence>
<dbReference type="PANTHER" id="PTHR22911:SF6">
    <property type="entry name" value="SOLUTE CARRIER FAMILY 35 MEMBER G1"/>
    <property type="match status" value="1"/>
</dbReference>
<dbReference type="InParanoid" id="T0S0J3"/>
<evidence type="ECO:0000313" key="7">
    <source>
        <dbReference type="EMBL" id="EQC36192.1"/>
    </source>
</evidence>
<dbReference type="VEuPathDB" id="FungiDB:SDRG_06304"/>
<dbReference type="GO" id="GO:0016020">
    <property type="term" value="C:membrane"/>
    <property type="evidence" value="ECO:0007669"/>
    <property type="project" value="UniProtKB-SubCell"/>
</dbReference>
<dbReference type="AlphaFoldDB" id="T0S0J3"/>
<feature type="domain" description="EamA" evidence="6">
    <location>
        <begin position="52"/>
        <end position="183"/>
    </location>
</feature>
<accession>T0S0J3</accession>
<evidence type="ECO:0000256" key="3">
    <source>
        <dbReference type="ARBA" id="ARBA00022989"/>
    </source>
</evidence>
<feature type="transmembrane region" description="Helical" evidence="5">
    <location>
        <begin position="115"/>
        <end position="134"/>
    </location>
</feature>
<feature type="transmembrane region" description="Helical" evidence="5">
    <location>
        <begin position="82"/>
        <end position="103"/>
    </location>
</feature>
<name>T0S0J3_SAPDV</name>
<keyword evidence="3 5" id="KW-1133">Transmembrane helix</keyword>